<gene>
    <name evidence="2" type="ORF">H4O24_08880</name>
</gene>
<sequence>MTSDFHTRHDWRTLAIALTIWTGHFIVAWLASIIFPDQPIARWIAAALTVLCLAALYLLWSRKARPPLRSVAGLGIALSAVGVAYGTLPAVIG</sequence>
<protein>
    <submittedName>
        <fullName evidence="2">Uncharacterized protein</fullName>
    </submittedName>
</protein>
<dbReference type="Proteomes" id="UP000515297">
    <property type="component" value="Chromosome"/>
</dbReference>
<evidence type="ECO:0000256" key="1">
    <source>
        <dbReference type="SAM" id="Phobius"/>
    </source>
</evidence>
<feature type="transmembrane region" description="Helical" evidence="1">
    <location>
        <begin position="40"/>
        <end position="59"/>
    </location>
</feature>
<keyword evidence="1" id="KW-0812">Transmembrane</keyword>
<feature type="transmembrane region" description="Helical" evidence="1">
    <location>
        <begin position="12"/>
        <end position="34"/>
    </location>
</feature>
<keyword evidence="1" id="KW-1133">Transmembrane helix</keyword>
<dbReference type="RefSeq" id="WP_066844496.1">
    <property type="nucleotide sequence ID" value="NZ_CP019602.1"/>
</dbReference>
<feature type="transmembrane region" description="Helical" evidence="1">
    <location>
        <begin position="71"/>
        <end position="92"/>
    </location>
</feature>
<dbReference type="AlphaFoldDB" id="A0A7G6VQV4"/>
<name>A0A7G6VQV4_9SPHN</name>
<dbReference type="OrthoDB" id="7428637at2"/>
<accession>A0A7G6VQV4</accession>
<dbReference type="EMBL" id="CP060052">
    <property type="protein sequence ID" value="QNE04119.1"/>
    <property type="molecule type" value="Genomic_DNA"/>
</dbReference>
<evidence type="ECO:0000313" key="2">
    <source>
        <dbReference type="EMBL" id="QNE04119.1"/>
    </source>
</evidence>
<keyword evidence="1" id="KW-0472">Membrane</keyword>
<evidence type="ECO:0000313" key="3">
    <source>
        <dbReference type="Proteomes" id="UP000515297"/>
    </source>
</evidence>
<organism evidence="2 3">
    <name type="scientific">Croceicoccus marinus</name>
    <dbReference type="NCBI Taxonomy" id="450378"/>
    <lineage>
        <taxon>Bacteria</taxon>
        <taxon>Pseudomonadati</taxon>
        <taxon>Pseudomonadota</taxon>
        <taxon>Alphaproteobacteria</taxon>
        <taxon>Sphingomonadales</taxon>
        <taxon>Erythrobacteraceae</taxon>
        <taxon>Croceicoccus</taxon>
    </lineage>
</organism>
<proteinExistence type="predicted"/>
<reference evidence="2 3" key="1">
    <citation type="submission" date="2020-08" db="EMBL/GenBank/DDBJ databases">
        <authorList>
            <person name="Liu G."/>
            <person name="Sun C."/>
        </authorList>
    </citation>
    <scope>NUCLEOTIDE SEQUENCE [LARGE SCALE GENOMIC DNA]</scope>
    <source>
        <strain evidence="2 3">OT19</strain>
    </source>
</reference>